<feature type="compositionally biased region" description="Low complexity" evidence="1">
    <location>
        <begin position="1424"/>
        <end position="1436"/>
    </location>
</feature>
<comment type="caution">
    <text evidence="3">The sequence shown here is derived from an EMBL/GenBank/DDBJ whole genome shotgun (WGS) entry which is preliminary data.</text>
</comment>
<evidence type="ECO:0000256" key="1">
    <source>
        <dbReference type="SAM" id="MobiDB-lite"/>
    </source>
</evidence>
<reference evidence="3 4" key="1">
    <citation type="submission" date="2023-03" db="EMBL/GenBank/DDBJ databases">
        <title>High-quality genome of Scylla paramamosain provides insights in environmental adaptation.</title>
        <authorList>
            <person name="Zhang L."/>
        </authorList>
    </citation>
    <scope>NUCLEOTIDE SEQUENCE [LARGE SCALE GENOMIC DNA]</scope>
    <source>
        <strain evidence="3">LZ_2023a</strain>
        <tissue evidence="3">Muscle</tissue>
    </source>
</reference>
<dbReference type="SMART" id="SM00546">
    <property type="entry name" value="CUE"/>
    <property type="match status" value="1"/>
</dbReference>
<protein>
    <recommendedName>
        <fullName evidence="2">CUE domain-containing protein</fullName>
    </recommendedName>
</protein>
<feature type="compositionally biased region" description="Acidic residues" evidence="1">
    <location>
        <begin position="1360"/>
        <end position="1379"/>
    </location>
</feature>
<dbReference type="GO" id="GO:0006355">
    <property type="term" value="P:regulation of DNA-templated transcription"/>
    <property type="evidence" value="ECO:0007669"/>
    <property type="project" value="TreeGrafter"/>
</dbReference>
<feature type="region of interest" description="Disordered" evidence="1">
    <location>
        <begin position="509"/>
        <end position="684"/>
    </location>
</feature>
<feature type="compositionally biased region" description="Polar residues" evidence="1">
    <location>
        <begin position="1455"/>
        <end position="1473"/>
    </location>
</feature>
<dbReference type="PANTHER" id="PTHR21494">
    <property type="entry name" value="ACTIVATING SIGNAL COINTEGRATOR 1 COMPLEX SUBUNIT 2 ASC-1 COMPLEX SUBUNIT P100"/>
    <property type="match status" value="1"/>
</dbReference>
<dbReference type="EMBL" id="JARAKH010000044">
    <property type="protein sequence ID" value="KAK8378633.1"/>
    <property type="molecule type" value="Genomic_DNA"/>
</dbReference>
<feature type="region of interest" description="Disordered" evidence="1">
    <location>
        <begin position="1360"/>
        <end position="1384"/>
    </location>
</feature>
<proteinExistence type="predicted"/>
<feature type="compositionally biased region" description="Basic and acidic residues" evidence="1">
    <location>
        <begin position="1399"/>
        <end position="1411"/>
    </location>
</feature>
<dbReference type="InterPro" id="IPR052586">
    <property type="entry name" value="ASCC2"/>
</dbReference>
<dbReference type="Gene3D" id="1.10.8.10">
    <property type="entry name" value="DNA helicase RuvA subunit, C-terminal domain"/>
    <property type="match status" value="1"/>
</dbReference>
<feature type="compositionally biased region" description="Pro residues" evidence="1">
    <location>
        <begin position="61"/>
        <end position="135"/>
    </location>
</feature>
<dbReference type="PROSITE" id="PS51140">
    <property type="entry name" value="CUE"/>
    <property type="match status" value="1"/>
</dbReference>
<feature type="compositionally biased region" description="Pro residues" evidence="1">
    <location>
        <begin position="11"/>
        <end position="53"/>
    </location>
</feature>
<name>A0AAW0SU33_SCYPA</name>
<feature type="compositionally biased region" description="Low complexity" evidence="1">
    <location>
        <begin position="579"/>
        <end position="606"/>
    </location>
</feature>
<dbReference type="InterPro" id="IPR041800">
    <property type="entry name" value="ASCC2_CUE"/>
</dbReference>
<evidence type="ECO:0000313" key="4">
    <source>
        <dbReference type="Proteomes" id="UP001487740"/>
    </source>
</evidence>
<feature type="region of interest" description="Disordered" evidence="1">
    <location>
        <begin position="1396"/>
        <end position="1630"/>
    </location>
</feature>
<feature type="region of interest" description="Disordered" evidence="1">
    <location>
        <begin position="1249"/>
        <end position="1274"/>
    </location>
</feature>
<feature type="region of interest" description="Disordered" evidence="1">
    <location>
        <begin position="1"/>
        <end position="174"/>
    </location>
</feature>
<dbReference type="Pfam" id="PF16058">
    <property type="entry name" value="Mucin-like"/>
    <property type="match status" value="1"/>
</dbReference>
<feature type="domain" description="CUE" evidence="2">
    <location>
        <begin position="1200"/>
        <end position="1243"/>
    </location>
</feature>
<organism evidence="3 4">
    <name type="scientific">Scylla paramamosain</name>
    <name type="common">Mud crab</name>
    <dbReference type="NCBI Taxonomy" id="85552"/>
    <lineage>
        <taxon>Eukaryota</taxon>
        <taxon>Metazoa</taxon>
        <taxon>Ecdysozoa</taxon>
        <taxon>Arthropoda</taxon>
        <taxon>Crustacea</taxon>
        <taxon>Multicrustacea</taxon>
        <taxon>Malacostraca</taxon>
        <taxon>Eumalacostraca</taxon>
        <taxon>Eucarida</taxon>
        <taxon>Decapoda</taxon>
        <taxon>Pleocyemata</taxon>
        <taxon>Brachyura</taxon>
        <taxon>Eubrachyura</taxon>
        <taxon>Portunoidea</taxon>
        <taxon>Portunidae</taxon>
        <taxon>Portuninae</taxon>
        <taxon>Scylla</taxon>
    </lineage>
</organism>
<accession>A0AAW0SU33</accession>
<dbReference type="Pfam" id="PF02845">
    <property type="entry name" value="CUE"/>
    <property type="match status" value="1"/>
</dbReference>
<feature type="compositionally biased region" description="Basic and acidic residues" evidence="1">
    <location>
        <begin position="1514"/>
        <end position="1531"/>
    </location>
</feature>
<dbReference type="SUPFAM" id="SSF46934">
    <property type="entry name" value="UBA-like"/>
    <property type="match status" value="1"/>
</dbReference>
<evidence type="ECO:0000313" key="3">
    <source>
        <dbReference type="EMBL" id="KAK8378633.1"/>
    </source>
</evidence>
<feature type="compositionally biased region" description="Pro residues" evidence="1">
    <location>
        <begin position="607"/>
        <end position="620"/>
    </location>
</feature>
<sequence length="1630" mass="178779">MARPCKHPRPNYGPPTQGPPPPAMAHPPRPPPPAMAHPLRPPPPAMVPPPKAPSPAMAHPLRPPPPAMAHPLRPPPQLWPTPLRPPPPAMAHPLRPPPPAMAHPPRPPPPAMAHPPKAPSPSYGPPPKAPSPSYGPPKDNSVIEDSGYGGSSGGSSGGHELQASLLRPPAPRHRRCPAPRCLRYPSRPVTKLQCPVPCPVTELWCSACPVTKLQCPISRPVTELRGSARPVTKLWYSCTVTKLQFTIPRPFTKLWNSICPVTKLQCPVSCPVTKLRCSSCSVTKLQWTFTCPVTELQCPVPRPVTKLQCPVPHTVCKLQCTVPFPITKLQLTVSCPVTELRGSPCPVTKLQCPSCPVTKLQRPVTCLVTELQRTIPCSLQCPSCPVTELQCPVPCPVTELQRSSCPVTELQCPVPCPVTELQRPSCPITELQCPVPCPVTELQRSSCPVTELQCPVPSPVTELQCPVPSPVTELQCPCPLPLSQSYSAPPVPVTELQCPCPQPLSQSYSAPSPTPSQSYSAPSPAPSPSYSAPLAPSQSYSAPSPAPSQSYSAPSPAPSQSYSAPPAPSPSYSAPPAPSQSYSAPSPAPSQSYSAPSPAPSQSYSAPPAPSPSYSAPPAPSQSYSAPSPAPSQSYSAPSPAPSQSYSAPPAPSPSYSAPSAPSQSYSAPSPAPSQSYSAPQPPSYDSTFYRDDFVLPSLSQLFADDKWGDKHHYASPVHSLITHTLTMSCTGAIPKRGARQANKDKDSTDVIGEPLDELYMNVPNQGGDWRVPALHKYWTQKGTYLKYVRPPPPVLPDGSPPPAGASESWIEQMELMEEDLRGLLRLPHHKFWSQMIYDPNVHLCLESYLSQCPRWYEEMQVDRLCKDMVASLHRLVLLIYLRLATPRESQTSHITPAVFAQMIYENFLIDACQLLDLSVVYGPSCGPLLTRMFACVFRHQPKYYQDLIHTVSSIALALEGVEDKLRVSDYEIPLPLDAVMENLSVPDLQTVVLFLLDTFSSLHLFLSLHPPAAKCFQDDVNELRIASFYERVVSAITSQLRELSQGLELNPRLVKEINLMRSSMLATFRALLHHKCLAPLQEEKSGTAAVGGCVERFLHIMTTCVGEKVFITDYCSAFPIDDDIKIFMDKEGDITSLTFVREAITTVLKEMGTSPRVGAFPLEHLGLSDSTKPSEDPMNTNDMNGYAQEGTAASTPDLDVAAGVSSVQELLPDLGAGFIRECLRYYNHRPEEVINALLEDNLPPSLANLDRSAPLRPSTPPPPAEEESQEVPSLGILEQRANVYDNDEFDLFTRKDVDRSKIHKGKKATTTRKLLYEKDEATIDKLKEIGRQYEERGGTSIYEDEFRYENEEEYRAWDYDDEYDDTYDDNETGDIDELGPEKVVKRRPGIIGAGRLNTHIDYRHSNNSEEEKSDGEAEEDSAKQQQQQQEESSSDGIQARWTKHQPGARPKQAPKTNTRGIQRVFTKSSSKPSKAHTPTPERETGAGEENGEHASTPPPPPRPAFQSFCENPEVTRQRAEQRRRDRDYNRGHRGRGGGDQGWRESRLTNGVENGGEGGPGRPRVGSTKHSGKGWRHGDGGDEDRGGYRGGKYKEDTNHGRAQSQQHRHKMVHKNEYKRQGAQAKFNRNN</sequence>
<dbReference type="GO" id="GO:0043130">
    <property type="term" value="F:ubiquitin binding"/>
    <property type="evidence" value="ECO:0007669"/>
    <property type="project" value="InterPro"/>
</dbReference>
<feature type="compositionally biased region" description="Gly residues" evidence="1">
    <location>
        <begin position="147"/>
        <end position="157"/>
    </location>
</feature>
<gene>
    <name evidence="3" type="ORF">O3P69_009376</name>
</gene>
<feature type="compositionally biased region" description="Basic and acidic residues" evidence="1">
    <location>
        <begin position="1576"/>
        <end position="1599"/>
    </location>
</feature>
<feature type="compositionally biased region" description="Low complexity" evidence="1">
    <location>
        <begin position="621"/>
        <end position="679"/>
    </location>
</feature>
<dbReference type="InterPro" id="IPR009060">
    <property type="entry name" value="UBA-like_sf"/>
</dbReference>
<dbReference type="Proteomes" id="UP001487740">
    <property type="component" value="Unassembled WGS sequence"/>
</dbReference>
<dbReference type="InterPro" id="IPR032059">
    <property type="entry name" value="Mucin-like"/>
</dbReference>
<dbReference type="InterPro" id="IPR003892">
    <property type="entry name" value="CUE"/>
</dbReference>
<evidence type="ECO:0000259" key="2">
    <source>
        <dbReference type="PROSITE" id="PS51140"/>
    </source>
</evidence>
<dbReference type="PANTHER" id="PTHR21494:SF0">
    <property type="entry name" value="ACTIVATING SIGNAL COINTEGRATOR 1 COMPLEX SUBUNIT 2"/>
    <property type="match status" value="1"/>
</dbReference>
<feature type="compositionally biased region" description="Pro residues" evidence="1">
    <location>
        <begin position="565"/>
        <end position="578"/>
    </location>
</feature>
<keyword evidence="4" id="KW-1185">Reference proteome</keyword>
<feature type="compositionally biased region" description="Low complexity" evidence="1">
    <location>
        <begin position="509"/>
        <end position="564"/>
    </location>
</feature>
<dbReference type="CDD" id="cd14364">
    <property type="entry name" value="CUE_ASCC2"/>
    <property type="match status" value="1"/>
</dbReference>